<comment type="cofactor">
    <cofactor evidence="1">
        <name>Cu cation</name>
        <dbReference type="ChEBI" id="CHEBI:23378"/>
    </cofactor>
</comment>
<dbReference type="Proteomes" id="UP001497482">
    <property type="component" value="Chromosome 11"/>
</dbReference>
<proteinExistence type="inferred from homology"/>
<comment type="similarity">
    <text evidence="4">Belongs to the Cu-Zn superoxide dismutase family.</text>
</comment>
<dbReference type="InterPro" id="IPR001424">
    <property type="entry name" value="SOD_Cu_Zn_dom"/>
</dbReference>
<dbReference type="PANTHER" id="PTHR23140:SF3">
    <property type="entry name" value="SR-RELATED AND CTD-ASSOCIATED FACTOR 4"/>
    <property type="match status" value="1"/>
</dbReference>
<dbReference type="InterPro" id="IPR035979">
    <property type="entry name" value="RBD_domain_sf"/>
</dbReference>
<feature type="region of interest" description="Disordered" evidence="14">
    <location>
        <begin position="1071"/>
        <end position="1128"/>
    </location>
</feature>
<keyword evidence="18" id="KW-1185">Reference proteome</keyword>
<evidence type="ECO:0000256" key="14">
    <source>
        <dbReference type="SAM" id="MobiDB-lite"/>
    </source>
</evidence>
<dbReference type="GO" id="GO:0005634">
    <property type="term" value="C:nucleus"/>
    <property type="evidence" value="ECO:0007669"/>
    <property type="project" value="TreeGrafter"/>
</dbReference>
<keyword evidence="12" id="KW-0449">Lipoprotein</keyword>
<evidence type="ECO:0000256" key="11">
    <source>
        <dbReference type="ARBA" id="ARBA00023008"/>
    </source>
</evidence>
<dbReference type="GO" id="GO:0003723">
    <property type="term" value="F:RNA binding"/>
    <property type="evidence" value="ECO:0007669"/>
    <property type="project" value="UniProtKB-UniRule"/>
</dbReference>
<feature type="compositionally biased region" description="Polar residues" evidence="14">
    <location>
        <begin position="361"/>
        <end position="376"/>
    </location>
</feature>
<feature type="compositionally biased region" description="Low complexity" evidence="14">
    <location>
        <begin position="339"/>
        <end position="348"/>
    </location>
</feature>
<feature type="region of interest" description="Disordered" evidence="14">
    <location>
        <begin position="227"/>
        <end position="251"/>
    </location>
</feature>
<evidence type="ECO:0000313" key="18">
    <source>
        <dbReference type="Proteomes" id="UP001497482"/>
    </source>
</evidence>
<evidence type="ECO:0000256" key="5">
    <source>
        <dbReference type="ARBA" id="ARBA00012682"/>
    </source>
</evidence>
<keyword evidence="9 13" id="KW-0694">RNA-binding</keyword>
<feature type="region of interest" description="Disordered" evidence="14">
    <location>
        <begin position="146"/>
        <end position="171"/>
    </location>
</feature>
<evidence type="ECO:0000256" key="2">
    <source>
        <dbReference type="ARBA" id="ARBA00001947"/>
    </source>
</evidence>
<comment type="cofactor">
    <cofactor evidence="2">
        <name>Zn(2+)</name>
        <dbReference type="ChEBI" id="CHEBI:29105"/>
    </cofactor>
</comment>
<keyword evidence="12" id="KW-0564">Palmitate</keyword>
<dbReference type="PROSITE" id="PS00332">
    <property type="entry name" value="SOD_CU_ZN_2"/>
    <property type="match status" value="1"/>
</dbReference>
<dbReference type="GO" id="GO:1990269">
    <property type="term" value="F:RNA polymerase II C-terminal domain phosphoserine binding"/>
    <property type="evidence" value="ECO:0007669"/>
    <property type="project" value="TreeGrafter"/>
</dbReference>
<dbReference type="SMART" id="SM00582">
    <property type="entry name" value="RPR"/>
    <property type="match status" value="1"/>
</dbReference>
<dbReference type="Gene3D" id="2.60.40.200">
    <property type="entry name" value="Superoxide dismutase, copper/zinc binding domain"/>
    <property type="match status" value="1"/>
</dbReference>
<dbReference type="CDD" id="cd00305">
    <property type="entry name" value="Cu-Zn_Superoxide_Dismutase"/>
    <property type="match status" value="1"/>
</dbReference>
<dbReference type="SMART" id="SM00360">
    <property type="entry name" value="RRM"/>
    <property type="match status" value="1"/>
</dbReference>
<dbReference type="InterPro" id="IPR012677">
    <property type="entry name" value="Nucleotide-bd_a/b_plait_sf"/>
</dbReference>
<evidence type="ECO:0000256" key="8">
    <source>
        <dbReference type="ARBA" id="ARBA00022862"/>
    </source>
</evidence>
<evidence type="ECO:0000256" key="4">
    <source>
        <dbReference type="ARBA" id="ARBA00010457"/>
    </source>
</evidence>
<dbReference type="Pfam" id="PF00076">
    <property type="entry name" value="RRM_1"/>
    <property type="match status" value="1"/>
</dbReference>
<feature type="compositionally biased region" description="Pro residues" evidence="14">
    <location>
        <begin position="676"/>
        <end position="695"/>
    </location>
</feature>
<evidence type="ECO:0000259" key="15">
    <source>
        <dbReference type="PROSITE" id="PS50102"/>
    </source>
</evidence>
<evidence type="ECO:0000256" key="1">
    <source>
        <dbReference type="ARBA" id="ARBA00001935"/>
    </source>
</evidence>
<keyword evidence="6" id="KW-0479">Metal-binding</keyword>
<feature type="region of interest" description="Disordered" evidence="14">
    <location>
        <begin position="265"/>
        <end position="284"/>
    </location>
</feature>
<sequence>MDAVNAFNHELFSLMDSKPPISRAKMISITKSAIKAMKLYKHVVQIVEKFIKKCKSEYKVAGLYVVDSIVRQSRHQFGADKDVFGPRFTKNIVGTFENLCLCPLEDRSKLVRVLNLWQKNGVFKIDIIQPLLDMAAANTSAATFSEADESAYSPPSPKDAHPEEEVPNSTVATTTAQLQTSNALAAVAQLFQSTQGQQLQQMLQNFQPKPVKAEAIMQPPHPLSQSIATSLGLVPPHPPLPPAPAQPPTQQSTALAKTLLDRFDYDDEPDAGEETKKDELQPSISTQAPSALPQHTEHFKQMLQDLSQGPPPLNGQPQMFGLPPGQVFPGGVMIPPPGQFQMGQPPLGSVGPTGFQGGYPPQNSGQQQQDLSTDTEASMKDGKHRRRSHSGSRSPKRRRSRSNSRSRRSRHRRSRSRERRHHSPRSRSQERRERDRERRQRGLPPLKSHTLSVCTTTLWVGQLDKRTQQQDVECLFEEFGQIDSINMIPPRGCAYIVMVHRQDAYRALQKLGRGNFKVNQKTIKIAWALNKGIKADFKQYWDVDNGVVYIPWSKMKEEDLNELKDGATLDIESLAPEWSSASKTLEISEEITHNGRTEPQPEESQVVPLLTPAATTVPPVQIAPAQPTAVTAVGAVQPPVFPGPMGVPLPSFPPGIPPPFLRPGFNPLHMPPGFLPPGGMPLGPPPSKPENPPVDPASLGNRQHENMRDGPMLFNHLGPMGNLIIGHPGGLAPGPTGIPRGPPPAGLSGLPGGIPGGPPVTLSGAPEEAPSVVYLVLHALRVNMSAPPLVHHMVGQDPVCPALCLLQDSTVGHLEDPLMKDFTAVSMVVSMVMDYSEDHHLVLYLEVFMVVCMEVHQVRVTLALLLVVVCLVQEEPHPVVLLEPRPLRISMLGPLSGVLLVVHLVVPGLDHLQTFIQVGVFLVPGQDSSLSSAPLVFLLLKALTPGVLRLLKLWIEDSTLKCILMICQASLHTIQGVLSLLRAHLHSPDREVLGVTVAERVQRKWKDVCSEGSGLGLWTVNLRETGTGTESAALGVGDVLLVREGGEGTELMEETDLQDGRTMGICVEDGSETADEIETVSETETETETDGTGGRDETVQIETEDGTQEKRGRQGTRGRLWRGEIEGGGNDWSEAAEIETEGDQCKAAKMVLKAVCVLKGAGDTSGTVHFTQEGDSTPVQITGEIKGLTPGEHGFHVHAFGDNTNGCISAGPHFNPHNKTHAGPNDADRHVGDLGNVTAGVDNVAKINITDKVISLAGPNSIIGRTMVIHEGTDDLGKGGNEESLKTGNAGARLACGVIGIAQ</sequence>
<dbReference type="EMBL" id="OZ035833">
    <property type="protein sequence ID" value="CAL1573406.1"/>
    <property type="molecule type" value="Genomic_DNA"/>
</dbReference>
<feature type="compositionally biased region" description="Acidic residues" evidence="14">
    <location>
        <begin position="1071"/>
        <end position="1089"/>
    </location>
</feature>
<dbReference type="PANTHER" id="PTHR23140">
    <property type="entry name" value="RNA PROCESSING PROTEIN LD23810P"/>
    <property type="match status" value="1"/>
</dbReference>
<evidence type="ECO:0000259" key="16">
    <source>
        <dbReference type="PROSITE" id="PS51391"/>
    </source>
</evidence>
<evidence type="ECO:0000256" key="12">
    <source>
        <dbReference type="ARBA" id="ARBA00023139"/>
    </source>
</evidence>
<dbReference type="InterPro" id="IPR036423">
    <property type="entry name" value="SOD-like_Cu/Zn_dom_sf"/>
</dbReference>
<protein>
    <recommendedName>
        <fullName evidence="5">superoxide dismutase</fullName>
        <ecNumber evidence="5">1.15.1.1</ecNumber>
    </recommendedName>
</protein>
<evidence type="ECO:0000256" key="7">
    <source>
        <dbReference type="ARBA" id="ARBA00022833"/>
    </source>
</evidence>
<feature type="domain" description="RRM" evidence="15">
    <location>
        <begin position="456"/>
        <end position="530"/>
    </location>
</feature>
<reference evidence="17 18" key="1">
    <citation type="submission" date="2024-04" db="EMBL/GenBank/DDBJ databases">
        <authorList>
            <person name="Waldvogel A.-M."/>
            <person name="Schoenle A."/>
        </authorList>
    </citation>
    <scope>NUCLEOTIDE SEQUENCE [LARGE SCALE GENOMIC DNA]</scope>
</reference>
<dbReference type="SUPFAM" id="SSF54928">
    <property type="entry name" value="RNA-binding domain, RBD"/>
    <property type="match status" value="1"/>
</dbReference>
<feature type="region of interest" description="Disordered" evidence="14">
    <location>
        <begin position="305"/>
        <end position="447"/>
    </location>
</feature>
<evidence type="ECO:0000256" key="9">
    <source>
        <dbReference type="ARBA" id="ARBA00022884"/>
    </source>
</evidence>
<dbReference type="Pfam" id="PF00080">
    <property type="entry name" value="Sod_Cu"/>
    <property type="match status" value="1"/>
</dbReference>
<name>A0AAV2J6W2_KNICA</name>
<comment type="function">
    <text evidence="3">Destroys radicals which are normally produced within the cells and which are toxic to biological systems.</text>
</comment>
<feature type="compositionally biased region" description="Basic and acidic residues" evidence="14">
    <location>
        <begin position="427"/>
        <end position="440"/>
    </location>
</feature>
<dbReference type="InterPro" id="IPR051485">
    <property type="entry name" value="SR-CTD_assoc_factor"/>
</dbReference>
<feature type="region of interest" description="Disordered" evidence="14">
    <location>
        <begin position="676"/>
        <end position="700"/>
    </location>
</feature>
<keyword evidence="7" id="KW-0862">Zinc</keyword>
<dbReference type="GO" id="GO:0004784">
    <property type="term" value="F:superoxide dismutase activity"/>
    <property type="evidence" value="ECO:0007669"/>
    <property type="project" value="UniProtKB-EC"/>
</dbReference>
<dbReference type="PRINTS" id="PR00068">
    <property type="entry name" value="CUZNDISMTASE"/>
</dbReference>
<dbReference type="InterPro" id="IPR006569">
    <property type="entry name" value="CID_dom"/>
</dbReference>
<dbReference type="FunFam" id="2.60.40.200:FF:000001">
    <property type="entry name" value="Superoxide dismutase [Cu-Zn]"/>
    <property type="match status" value="1"/>
</dbReference>
<dbReference type="Gene3D" id="3.30.70.330">
    <property type="match status" value="1"/>
</dbReference>
<dbReference type="SUPFAM" id="SSF48464">
    <property type="entry name" value="ENTH/VHS domain"/>
    <property type="match status" value="1"/>
</dbReference>
<keyword evidence="11" id="KW-0186">Copper</keyword>
<organism evidence="17 18">
    <name type="scientific">Knipowitschia caucasica</name>
    <name type="common">Caucasian dwarf goby</name>
    <name type="synonym">Pomatoschistus caucasicus</name>
    <dbReference type="NCBI Taxonomy" id="637954"/>
    <lineage>
        <taxon>Eukaryota</taxon>
        <taxon>Metazoa</taxon>
        <taxon>Chordata</taxon>
        <taxon>Craniata</taxon>
        <taxon>Vertebrata</taxon>
        <taxon>Euteleostomi</taxon>
        <taxon>Actinopterygii</taxon>
        <taxon>Neopterygii</taxon>
        <taxon>Teleostei</taxon>
        <taxon>Neoteleostei</taxon>
        <taxon>Acanthomorphata</taxon>
        <taxon>Gobiaria</taxon>
        <taxon>Gobiiformes</taxon>
        <taxon>Gobioidei</taxon>
        <taxon>Gobiidae</taxon>
        <taxon>Gobiinae</taxon>
        <taxon>Knipowitschia</taxon>
    </lineage>
</organism>
<evidence type="ECO:0000313" key="17">
    <source>
        <dbReference type="EMBL" id="CAL1573406.1"/>
    </source>
</evidence>
<dbReference type="PROSITE" id="PS50102">
    <property type="entry name" value="RRM"/>
    <property type="match status" value="1"/>
</dbReference>
<keyword evidence="8" id="KW-0049">Antioxidant</keyword>
<gene>
    <name evidence="17" type="ORF">KC01_LOCUS5318</name>
</gene>
<dbReference type="GO" id="GO:2000805">
    <property type="term" value="P:negative regulation of termination of RNA polymerase II transcription, poly(A)-coupled"/>
    <property type="evidence" value="ECO:0007669"/>
    <property type="project" value="TreeGrafter"/>
</dbReference>
<dbReference type="EC" id="1.15.1.1" evidence="5"/>
<evidence type="ECO:0000256" key="13">
    <source>
        <dbReference type="PROSITE-ProRule" id="PRU00176"/>
    </source>
</evidence>
<dbReference type="GO" id="GO:0046872">
    <property type="term" value="F:metal ion binding"/>
    <property type="evidence" value="ECO:0007669"/>
    <property type="project" value="UniProtKB-KW"/>
</dbReference>
<evidence type="ECO:0000256" key="3">
    <source>
        <dbReference type="ARBA" id="ARBA00003917"/>
    </source>
</evidence>
<keyword evidence="10" id="KW-0560">Oxidoreductase</keyword>
<dbReference type="InterPro" id="IPR018152">
    <property type="entry name" value="SOD_Cu/Zn_BS"/>
</dbReference>
<dbReference type="PROSITE" id="PS51391">
    <property type="entry name" value="CID"/>
    <property type="match status" value="1"/>
</dbReference>
<dbReference type="InterPro" id="IPR008942">
    <property type="entry name" value="ENTH_VHS"/>
</dbReference>
<accession>A0AAV2J6W2</accession>
<evidence type="ECO:0000256" key="6">
    <source>
        <dbReference type="ARBA" id="ARBA00022723"/>
    </source>
</evidence>
<feature type="compositionally biased region" description="Basic residues" evidence="14">
    <location>
        <begin position="382"/>
        <end position="425"/>
    </location>
</feature>
<feature type="domain" description="CID" evidence="16">
    <location>
        <begin position="1"/>
        <end position="139"/>
    </location>
</feature>
<dbReference type="Pfam" id="PF04818">
    <property type="entry name" value="CID"/>
    <property type="match status" value="1"/>
</dbReference>
<feature type="compositionally biased region" description="Pro residues" evidence="14">
    <location>
        <begin position="235"/>
        <end position="247"/>
    </location>
</feature>
<dbReference type="Gene3D" id="1.25.40.90">
    <property type="match status" value="1"/>
</dbReference>
<dbReference type="InterPro" id="IPR000504">
    <property type="entry name" value="RRM_dom"/>
</dbReference>
<dbReference type="FunFam" id="1.25.40.90:FF:000004">
    <property type="entry name" value="splicing factor, arginine/serine-rich 15"/>
    <property type="match status" value="1"/>
</dbReference>
<evidence type="ECO:0000256" key="10">
    <source>
        <dbReference type="ARBA" id="ARBA00023002"/>
    </source>
</evidence>
<dbReference type="SUPFAM" id="SSF49329">
    <property type="entry name" value="Cu,Zn superoxide dismutase-like"/>
    <property type="match status" value="1"/>
</dbReference>
<dbReference type="PROSITE" id="PS00087">
    <property type="entry name" value="SOD_CU_ZN_1"/>
    <property type="match status" value="1"/>
</dbReference>